<evidence type="ECO:0000256" key="1">
    <source>
        <dbReference type="SAM" id="MobiDB-lite"/>
    </source>
</evidence>
<feature type="compositionally biased region" description="Basic residues" evidence="1">
    <location>
        <begin position="31"/>
        <end position="40"/>
    </location>
</feature>
<gene>
    <name evidence="2" type="ORF">ANANG_G00034520</name>
</gene>
<evidence type="ECO:0000313" key="2">
    <source>
        <dbReference type="EMBL" id="KAG5854152.1"/>
    </source>
</evidence>
<comment type="caution">
    <text evidence="2">The sequence shown here is derived from an EMBL/GenBank/DDBJ whole genome shotgun (WGS) entry which is preliminary data.</text>
</comment>
<evidence type="ECO:0000313" key="3">
    <source>
        <dbReference type="Proteomes" id="UP001044222"/>
    </source>
</evidence>
<reference evidence="2" key="1">
    <citation type="submission" date="2021-01" db="EMBL/GenBank/DDBJ databases">
        <title>A chromosome-scale assembly of European eel, Anguilla anguilla.</title>
        <authorList>
            <person name="Henkel C."/>
            <person name="Jong-Raadsen S.A."/>
            <person name="Dufour S."/>
            <person name="Weltzien F.-A."/>
            <person name="Palstra A.P."/>
            <person name="Pelster B."/>
            <person name="Spaink H.P."/>
            <person name="Van Den Thillart G.E."/>
            <person name="Jansen H."/>
            <person name="Zahm M."/>
            <person name="Klopp C."/>
            <person name="Cedric C."/>
            <person name="Louis A."/>
            <person name="Berthelot C."/>
            <person name="Parey E."/>
            <person name="Roest Crollius H."/>
            <person name="Montfort J."/>
            <person name="Robinson-Rechavi M."/>
            <person name="Bucao C."/>
            <person name="Bouchez O."/>
            <person name="Gislard M."/>
            <person name="Lluch J."/>
            <person name="Milhes M."/>
            <person name="Lampietro C."/>
            <person name="Lopez Roques C."/>
            <person name="Donnadieu C."/>
            <person name="Braasch I."/>
            <person name="Desvignes T."/>
            <person name="Postlethwait J."/>
            <person name="Bobe J."/>
            <person name="Guiguen Y."/>
            <person name="Dirks R."/>
        </authorList>
    </citation>
    <scope>NUCLEOTIDE SEQUENCE</scope>
    <source>
        <strain evidence="2">Tag_6206</strain>
        <tissue evidence="2">Liver</tissue>
    </source>
</reference>
<feature type="compositionally biased region" description="Polar residues" evidence="1">
    <location>
        <begin position="1"/>
        <end position="13"/>
    </location>
</feature>
<accession>A0A9D3MUQ5</accession>
<protein>
    <submittedName>
        <fullName evidence="2">Uncharacterized protein</fullName>
    </submittedName>
</protein>
<keyword evidence="3" id="KW-1185">Reference proteome</keyword>
<proteinExistence type="predicted"/>
<organism evidence="2 3">
    <name type="scientific">Anguilla anguilla</name>
    <name type="common">European freshwater eel</name>
    <name type="synonym">Muraena anguilla</name>
    <dbReference type="NCBI Taxonomy" id="7936"/>
    <lineage>
        <taxon>Eukaryota</taxon>
        <taxon>Metazoa</taxon>
        <taxon>Chordata</taxon>
        <taxon>Craniata</taxon>
        <taxon>Vertebrata</taxon>
        <taxon>Euteleostomi</taxon>
        <taxon>Actinopterygii</taxon>
        <taxon>Neopterygii</taxon>
        <taxon>Teleostei</taxon>
        <taxon>Anguilliformes</taxon>
        <taxon>Anguillidae</taxon>
        <taxon>Anguilla</taxon>
    </lineage>
</organism>
<sequence>MIKSTVDNKQAKLTLNKDSKNPVIKTGMTGGKKHRNHGYPRPHLSYLTSGVVAGLIPRLQV</sequence>
<name>A0A9D3MUQ5_ANGAN</name>
<dbReference type="AlphaFoldDB" id="A0A9D3MUQ5"/>
<feature type="region of interest" description="Disordered" evidence="1">
    <location>
        <begin position="1"/>
        <end position="42"/>
    </location>
</feature>
<dbReference type="EMBL" id="JAFIRN010000002">
    <property type="protein sequence ID" value="KAG5854152.1"/>
    <property type="molecule type" value="Genomic_DNA"/>
</dbReference>
<dbReference type="Proteomes" id="UP001044222">
    <property type="component" value="Unassembled WGS sequence"/>
</dbReference>